<keyword evidence="4" id="KW-0804">Transcription</keyword>
<gene>
    <name evidence="7" type="ORF">SAMN05660330_03025</name>
</gene>
<evidence type="ECO:0000313" key="7">
    <source>
        <dbReference type="EMBL" id="SDP51707.1"/>
    </source>
</evidence>
<dbReference type="Pfam" id="PF13977">
    <property type="entry name" value="TetR_C_6"/>
    <property type="match status" value="1"/>
</dbReference>
<dbReference type="GO" id="GO:0003700">
    <property type="term" value="F:DNA-binding transcription factor activity"/>
    <property type="evidence" value="ECO:0007669"/>
    <property type="project" value="TreeGrafter"/>
</dbReference>
<evidence type="ECO:0000256" key="5">
    <source>
        <dbReference type="PROSITE-ProRule" id="PRU00335"/>
    </source>
</evidence>
<feature type="domain" description="HTH tetR-type" evidence="6">
    <location>
        <begin position="15"/>
        <end position="75"/>
    </location>
</feature>
<dbReference type="AlphaFoldDB" id="A0A1H0TCG4"/>
<dbReference type="InterPro" id="IPR050109">
    <property type="entry name" value="HTH-type_TetR-like_transc_reg"/>
</dbReference>
<dbReference type="Proteomes" id="UP000199073">
    <property type="component" value="Unassembled WGS sequence"/>
</dbReference>
<dbReference type="PANTHER" id="PTHR30055">
    <property type="entry name" value="HTH-TYPE TRANSCRIPTIONAL REGULATOR RUTR"/>
    <property type="match status" value="1"/>
</dbReference>
<protein>
    <submittedName>
        <fullName evidence="7">Transcriptional regulator, TetR family</fullName>
    </submittedName>
</protein>
<dbReference type="InterPro" id="IPR036271">
    <property type="entry name" value="Tet_transcr_reg_TetR-rel_C_sf"/>
</dbReference>
<feature type="DNA-binding region" description="H-T-H motif" evidence="5">
    <location>
        <begin position="38"/>
        <end position="57"/>
    </location>
</feature>
<evidence type="ECO:0000256" key="2">
    <source>
        <dbReference type="ARBA" id="ARBA00023015"/>
    </source>
</evidence>
<keyword evidence="2" id="KW-0805">Transcription regulation</keyword>
<organism evidence="7 8">
    <name type="scientific">Desulforhopalus singaporensis</name>
    <dbReference type="NCBI Taxonomy" id="91360"/>
    <lineage>
        <taxon>Bacteria</taxon>
        <taxon>Pseudomonadati</taxon>
        <taxon>Thermodesulfobacteriota</taxon>
        <taxon>Desulfobulbia</taxon>
        <taxon>Desulfobulbales</taxon>
        <taxon>Desulfocapsaceae</taxon>
        <taxon>Desulforhopalus</taxon>
    </lineage>
</organism>
<keyword evidence="3 5" id="KW-0238">DNA-binding</keyword>
<reference evidence="7 8" key="1">
    <citation type="submission" date="2016-10" db="EMBL/GenBank/DDBJ databases">
        <authorList>
            <person name="de Groot N.N."/>
        </authorList>
    </citation>
    <scope>NUCLEOTIDE SEQUENCE [LARGE SCALE GENOMIC DNA]</scope>
    <source>
        <strain evidence="7 8">DSM 12130</strain>
    </source>
</reference>
<accession>A0A1H0TCG4</accession>
<evidence type="ECO:0000256" key="4">
    <source>
        <dbReference type="ARBA" id="ARBA00023163"/>
    </source>
</evidence>
<keyword evidence="1" id="KW-0678">Repressor</keyword>
<dbReference type="PANTHER" id="PTHR30055:SF234">
    <property type="entry name" value="HTH-TYPE TRANSCRIPTIONAL REGULATOR BETI"/>
    <property type="match status" value="1"/>
</dbReference>
<keyword evidence="8" id="KW-1185">Reference proteome</keyword>
<dbReference type="PROSITE" id="PS50977">
    <property type="entry name" value="HTH_TETR_2"/>
    <property type="match status" value="1"/>
</dbReference>
<dbReference type="SUPFAM" id="SSF46689">
    <property type="entry name" value="Homeodomain-like"/>
    <property type="match status" value="1"/>
</dbReference>
<sequence length="221" mass="25083">MPARNQTTSRSRQKQLTRQKLLDATIEIIADEGLSGVTLAKVAQRTGLSRGICNFHFETKEHLMHQAFRMLYREHECAWRKVLADKNESPEARLTTFIRTLLLPPIADHKKLSVWMAFWGVAPHRKTYLEIGERIDREYEQAVEGLLREISGGDEVVHGMTLHDIAITLTCMIDGFWVNYLISPKCLAPENAVESCRIYLSRFFPSLGCSGPSQGEWGPIG</sequence>
<dbReference type="STRING" id="91360.SAMN05660330_03025"/>
<evidence type="ECO:0000256" key="1">
    <source>
        <dbReference type="ARBA" id="ARBA00022491"/>
    </source>
</evidence>
<dbReference type="Gene3D" id="1.10.357.10">
    <property type="entry name" value="Tetracycline Repressor, domain 2"/>
    <property type="match status" value="1"/>
</dbReference>
<dbReference type="InterPro" id="IPR039538">
    <property type="entry name" value="BetI_C"/>
</dbReference>
<dbReference type="PRINTS" id="PR00455">
    <property type="entry name" value="HTHTETR"/>
</dbReference>
<evidence type="ECO:0000256" key="3">
    <source>
        <dbReference type="ARBA" id="ARBA00023125"/>
    </source>
</evidence>
<dbReference type="InterPro" id="IPR009057">
    <property type="entry name" value="Homeodomain-like_sf"/>
</dbReference>
<dbReference type="Pfam" id="PF00440">
    <property type="entry name" value="TetR_N"/>
    <property type="match status" value="1"/>
</dbReference>
<dbReference type="InterPro" id="IPR001647">
    <property type="entry name" value="HTH_TetR"/>
</dbReference>
<proteinExistence type="predicted"/>
<dbReference type="GO" id="GO:0000976">
    <property type="term" value="F:transcription cis-regulatory region binding"/>
    <property type="evidence" value="ECO:0007669"/>
    <property type="project" value="TreeGrafter"/>
</dbReference>
<dbReference type="EMBL" id="FNJI01000023">
    <property type="protein sequence ID" value="SDP51707.1"/>
    <property type="molecule type" value="Genomic_DNA"/>
</dbReference>
<dbReference type="RefSeq" id="WP_176761259.1">
    <property type="nucleotide sequence ID" value="NZ_FNJI01000023.1"/>
</dbReference>
<dbReference type="SUPFAM" id="SSF48498">
    <property type="entry name" value="Tetracyclin repressor-like, C-terminal domain"/>
    <property type="match status" value="1"/>
</dbReference>
<name>A0A1H0TCG4_9BACT</name>
<evidence type="ECO:0000259" key="6">
    <source>
        <dbReference type="PROSITE" id="PS50977"/>
    </source>
</evidence>
<evidence type="ECO:0000313" key="8">
    <source>
        <dbReference type="Proteomes" id="UP000199073"/>
    </source>
</evidence>